<sequence length="304" mass="32091">MDWTPGGLSSDVEDRRGDSGGGGGGFGFGGGGGGGLGIVGVVVLVVVSLVTGHNYIGSYLSGGGQSAPQPRQSQYDDQGSRSGAPVQESAAESRSAQLVSFTLGKAQAYWQQTLSGEGVQYRRAKLVLYRGSTYSGCGTARSSTGPFYCPADEKIYMDLGFWDELAKFGGGTAEFAQAYVVAHELGHHIQNLLGTEQKVRRLEQQDPDERNHVSVEVELQADCFAGMWAKSGEAQGFIHPDDIQGGLKAAAAVGDDHLQKMERGTVNPDTFTHGSSAQREKWFTRGLQGGTIDSCNTFGAGPDL</sequence>
<comment type="subcellular location">
    <subcellularLocation>
        <location evidence="1">Membrane</location>
        <topology evidence="1">Single-pass membrane protein</topology>
    </subcellularLocation>
</comment>
<proteinExistence type="predicted"/>
<dbReference type="GO" id="GO:0006508">
    <property type="term" value="P:proteolysis"/>
    <property type="evidence" value="ECO:0007669"/>
    <property type="project" value="UniProtKB-KW"/>
</dbReference>
<reference evidence="7 8" key="1">
    <citation type="submission" date="2018-11" db="EMBL/GenBank/DDBJ databases">
        <authorList>
            <person name="Mardanov A.V."/>
            <person name="Ravin N.V."/>
            <person name="Dedysh S.N."/>
        </authorList>
    </citation>
    <scope>NUCLEOTIDE SEQUENCE [LARGE SCALE GENOMIC DNA]</scope>
    <source>
        <strain evidence="7 8">AF10</strain>
    </source>
</reference>
<reference evidence="8" key="2">
    <citation type="submission" date="2019-02" db="EMBL/GenBank/DDBJ databases">
        <title>Granulicella sibirica sp. nov., a psychrotolerant acidobacterium isolated from an organic soil layer in forested tundra, West Siberia.</title>
        <authorList>
            <person name="Oshkin I.Y."/>
            <person name="Kulichevskaya I.S."/>
            <person name="Rijpstra W.I.C."/>
            <person name="Sinninghe Damste J.S."/>
            <person name="Rakitin A.L."/>
            <person name="Ravin N.V."/>
            <person name="Dedysh S.N."/>
        </authorList>
    </citation>
    <scope>NUCLEOTIDE SEQUENCE [LARGE SCALE GENOMIC DNA]</scope>
    <source>
        <strain evidence="8">AF10</strain>
    </source>
</reference>
<dbReference type="OrthoDB" id="9774900at2"/>
<dbReference type="Pfam" id="PF04228">
    <property type="entry name" value="Zn_peptidase"/>
    <property type="match status" value="1"/>
</dbReference>
<evidence type="ECO:0000256" key="6">
    <source>
        <dbReference type="SAM" id="Phobius"/>
    </source>
</evidence>
<dbReference type="RefSeq" id="WP_128913847.1">
    <property type="nucleotide sequence ID" value="NZ_RDSM01000002.1"/>
</dbReference>
<dbReference type="EMBL" id="RDSM01000002">
    <property type="protein sequence ID" value="RXH56375.1"/>
    <property type="molecule type" value="Genomic_DNA"/>
</dbReference>
<keyword evidence="3 6" id="KW-1133">Transmembrane helix</keyword>
<organism evidence="7 8">
    <name type="scientific">Granulicella sibirica</name>
    <dbReference type="NCBI Taxonomy" id="2479048"/>
    <lineage>
        <taxon>Bacteria</taxon>
        <taxon>Pseudomonadati</taxon>
        <taxon>Acidobacteriota</taxon>
        <taxon>Terriglobia</taxon>
        <taxon>Terriglobales</taxon>
        <taxon>Acidobacteriaceae</taxon>
        <taxon>Granulicella</taxon>
    </lineage>
</organism>
<evidence type="ECO:0000313" key="7">
    <source>
        <dbReference type="EMBL" id="RXH56375.1"/>
    </source>
</evidence>
<feature type="region of interest" description="Disordered" evidence="5">
    <location>
        <begin position="1"/>
        <end position="24"/>
    </location>
</feature>
<evidence type="ECO:0000256" key="4">
    <source>
        <dbReference type="ARBA" id="ARBA00023136"/>
    </source>
</evidence>
<keyword evidence="8" id="KW-1185">Reference proteome</keyword>
<keyword evidence="7" id="KW-0645">Protease</keyword>
<name>A0A4Q0SYS4_9BACT</name>
<evidence type="ECO:0000256" key="3">
    <source>
        <dbReference type="ARBA" id="ARBA00022989"/>
    </source>
</evidence>
<comment type="caution">
    <text evidence="7">The sequence shown here is derived from an EMBL/GenBank/DDBJ whole genome shotgun (WGS) entry which is preliminary data.</text>
</comment>
<dbReference type="GO" id="GO:0016020">
    <property type="term" value="C:membrane"/>
    <property type="evidence" value="ECO:0007669"/>
    <property type="project" value="UniProtKB-SubCell"/>
</dbReference>
<feature type="region of interest" description="Disordered" evidence="5">
    <location>
        <begin position="61"/>
        <end position="89"/>
    </location>
</feature>
<keyword evidence="2 6" id="KW-0812">Transmembrane</keyword>
<dbReference type="AlphaFoldDB" id="A0A4Q0SYS4"/>
<dbReference type="PANTHER" id="PTHR30168">
    <property type="entry name" value="PUTATIVE MEMBRANE PROTEIN YPFJ"/>
    <property type="match status" value="1"/>
</dbReference>
<gene>
    <name evidence="7" type="ORF">GRAN_3232</name>
</gene>
<feature type="transmembrane region" description="Helical" evidence="6">
    <location>
        <begin position="26"/>
        <end position="50"/>
    </location>
</feature>
<evidence type="ECO:0000256" key="5">
    <source>
        <dbReference type="SAM" id="MobiDB-lite"/>
    </source>
</evidence>
<dbReference type="InterPro" id="IPR007343">
    <property type="entry name" value="Uncharacterised_pept_Zn_put"/>
</dbReference>
<protein>
    <submittedName>
        <fullName evidence="7">YpfJ protein, zinc metalloprotease superfamily</fullName>
    </submittedName>
</protein>
<evidence type="ECO:0000313" key="8">
    <source>
        <dbReference type="Proteomes" id="UP000289437"/>
    </source>
</evidence>
<feature type="compositionally biased region" description="Polar residues" evidence="5">
    <location>
        <begin position="66"/>
        <end position="81"/>
    </location>
</feature>
<accession>A0A4Q0SYS4</accession>
<keyword evidence="4 6" id="KW-0472">Membrane</keyword>
<evidence type="ECO:0000256" key="2">
    <source>
        <dbReference type="ARBA" id="ARBA00022692"/>
    </source>
</evidence>
<dbReference type="PANTHER" id="PTHR30168:SF0">
    <property type="entry name" value="INNER MEMBRANE PROTEIN"/>
    <property type="match status" value="1"/>
</dbReference>
<dbReference type="GO" id="GO:0008237">
    <property type="term" value="F:metallopeptidase activity"/>
    <property type="evidence" value="ECO:0007669"/>
    <property type="project" value="UniProtKB-KW"/>
</dbReference>
<keyword evidence="7" id="KW-0378">Hydrolase</keyword>
<keyword evidence="7" id="KW-0482">Metalloprotease</keyword>
<dbReference type="Proteomes" id="UP000289437">
    <property type="component" value="Unassembled WGS sequence"/>
</dbReference>
<evidence type="ECO:0000256" key="1">
    <source>
        <dbReference type="ARBA" id="ARBA00004167"/>
    </source>
</evidence>